<evidence type="ECO:0000313" key="1">
    <source>
        <dbReference type="EMBL" id="KOB67126.1"/>
    </source>
</evidence>
<gene>
    <name evidence="1" type="ORF">OBRU01_18540</name>
</gene>
<organism evidence="1 2">
    <name type="scientific">Operophtera brumata</name>
    <name type="common">Winter moth</name>
    <name type="synonym">Phalaena brumata</name>
    <dbReference type="NCBI Taxonomy" id="104452"/>
    <lineage>
        <taxon>Eukaryota</taxon>
        <taxon>Metazoa</taxon>
        <taxon>Ecdysozoa</taxon>
        <taxon>Arthropoda</taxon>
        <taxon>Hexapoda</taxon>
        <taxon>Insecta</taxon>
        <taxon>Pterygota</taxon>
        <taxon>Neoptera</taxon>
        <taxon>Endopterygota</taxon>
        <taxon>Lepidoptera</taxon>
        <taxon>Glossata</taxon>
        <taxon>Ditrysia</taxon>
        <taxon>Geometroidea</taxon>
        <taxon>Geometridae</taxon>
        <taxon>Larentiinae</taxon>
        <taxon>Operophtera</taxon>
    </lineage>
</organism>
<dbReference type="InterPro" id="IPR041898">
    <property type="entry name" value="MAGE_WH1"/>
</dbReference>
<keyword evidence="2" id="KW-1185">Reference proteome</keyword>
<evidence type="ECO:0000313" key="2">
    <source>
        <dbReference type="Proteomes" id="UP000037510"/>
    </source>
</evidence>
<feature type="non-terminal residue" evidence="1">
    <location>
        <position position="109"/>
    </location>
</feature>
<dbReference type="Proteomes" id="UP000037510">
    <property type="component" value="Unassembled WGS sequence"/>
</dbReference>
<sequence length="109" mass="12531">MSQRRSNRSQADEDVPDLAEPIKECVRFIVCREGSKIPIRRSEIVKHLVTVCQTPSNQINNVVLGANNLLKKDMWKFLEEAGLLEENDHAGRKILTTTFTRQLYLSYSK</sequence>
<dbReference type="EMBL" id="JTDY01005311">
    <property type="protein sequence ID" value="KOB67126.1"/>
    <property type="molecule type" value="Genomic_DNA"/>
</dbReference>
<protein>
    <submittedName>
        <fullName evidence="1">MAGE-like protein 2</fullName>
    </submittedName>
</protein>
<reference evidence="1 2" key="1">
    <citation type="journal article" date="2015" name="Genome Biol. Evol.">
        <title>The genome of winter moth (Operophtera brumata) provides a genomic perspective on sexual dimorphism and phenology.</title>
        <authorList>
            <person name="Derks M.F."/>
            <person name="Smit S."/>
            <person name="Salis L."/>
            <person name="Schijlen E."/>
            <person name="Bossers A."/>
            <person name="Mateman C."/>
            <person name="Pijl A.S."/>
            <person name="de Ridder D."/>
            <person name="Groenen M.A."/>
            <person name="Visser M.E."/>
            <person name="Megens H.J."/>
        </authorList>
    </citation>
    <scope>NUCLEOTIDE SEQUENCE [LARGE SCALE GENOMIC DNA]</scope>
    <source>
        <strain evidence="1">WM2013NL</strain>
        <tissue evidence="1">Head and thorax</tissue>
    </source>
</reference>
<accession>A0A0L7KVL7</accession>
<dbReference type="AlphaFoldDB" id="A0A0L7KVL7"/>
<proteinExistence type="predicted"/>
<dbReference type="Gene3D" id="1.10.10.1200">
    <property type="entry name" value="MAGE homology domain, winged helix WH1 motif"/>
    <property type="match status" value="1"/>
</dbReference>
<comment type="caution">
    <text evidence="1">The sequence shown here is derived from an EMBL/GenBank/DDBJ whole genome shotgun (WGS) entry which is preliminary data.</text>
</comment>
<name>A0A0L7KVL7_OPEBR</name>